<keyword evidence="16" id="KW-1185">Reference proteome</keyword>
<dbReference type="PANTHER" id="PTHR11533">
    <property type="entry name" value="PROTEASE M1 ZINC METALLOPROTEASE"/>
    <property type="match status" value="1"/>
</dbReference>
<dbReference type="InterPro" id="IPR050344">
    <property type="entry name" value="Peptidase_M1_aminopeptidases"/>
</dbReference>
<dbReference type="InterPro" id="IPR042097">
    <property type="entry name" value="Aminopeptidase_N-like_N_sf"/>
</dbReference>
<dbReference type="CDD" id="cd09603">
    <property type="entry name" value="M1_APN_like"/>
    <property type="match status" value="1"/>
</dbReference>
<gene>
    <name evidence="15" type="ORF">BJ984_003380</name>
</gene>
<organism evidence="15 16">
    <name type="scientific">Herbiconiux flava</name>
    <dbReference type="NCBI Taxonomy" id="881268"/>
    <lineage>
        <taxon>Bacteria</taxon>
        <taxon>Bacillati</taxon>
        <taxon>Actinomycetota</taxon>
        <taxon>Actinomycetes</taxon>
        <taxon>Micrococcales</taxon>
        <taxon>Microbacteriaceae</taxon>
        <taxon>Herbiconiux</taxon>
    </lineage>
</organism>
<dbReference type="Pfam" id="PF17900">
    <property type="entry name" value="Peptidase_M1_N"/>
    <property type="match status" value="1"/>
</dbReference>
<comment type="catalytic activity">
    <reaction evidence="1">
        <text>Release of an N-terminal amino acid, Xaa-|-Yaa- from a peptide, amide or arylamide. Xaa is preferably Ala, but may be most amino acids including Pro (slow action). When a terminal hydrophobic residue is followed by a prolyl residue, the two may be released as an intact Xaa-Pro dipeptide.</text>
        <dbReference type="EC" id="3.4.11.2"/>
    </reaction>
</comment>
<dbReference type="Gene3D" id="2.60.40.1730">
    <property type="entry name" value="tricorn interacting facor f3 domain"/>
    <property type="match status" value="1"/>
</dbReference>
<feature type="domain" description="Peptidase M1 membrane alanine aminopeptidase" evidence="13">
    <location>
        <begin position="247"/>
        <end position="426"/>
    </location>
</feature>
<evidence type="ECO:0000256" key="11">
    <source>
        <dbReference type="ARBA" id="ARBA00029811"/>
    </source>
</evidence>
<evidence type="ECO:0000256" key="9">
    <source>
        <dbReference type="ARBA" id="ARBA00022833"/>
    </source>
</evidence>
<keyword evidence="7" id="KW-0479">Metal-binding</keyword>
<evidence type="ECO:0000256" key="1">
    <source>
        <dbReference type="ARBA" id="ARBA00000098"/>
    </source>
</evidence>
<dbReference type="Proteomes" id="UP000549913">
    <property type="component" value="Unassembled WGS sequence"/>
</dbReference>
<dbReference type="SUPFAM" id="SSF55486">
    <property type="entry name" value="Metalloproteases ('zincins'), catalytic domain"/>
    <property type="match status" value="1"/>
</dbReference>
<dbReference type="RefSeq" id="WP_179549023.1">
    <property type="nucleotide sequence ID" value="NZ_BSEW01000002.1"/>
</dbReference>
<evidence type="ECO:0000259" key="13">
    <source>
        <dbReference type="Pfam" id="PF01433"/>
    </source>
</evidence>
<keyword evidence="6" id="KW-0645">Protease</keyword>
<evidence type="ECO:0000256" key="3">
    <source>
        <dbReference type="ARBA" id="ARBA00010136"/>
    </source>
</evidence>
<dbReference type="GO" id="GO:0016285">
    <property type="term" value="F:alanyl aminopeptidase activity"/>
    <property type="evidence" value="ECO:0007669"/>
    <property type="project" value="UniProtKB-EC"/>
</dbReference>
<dbReference type="InterPro" id="IPR027268">
    <property type="entry name" value="Peptidase_M4/M1_CTD_sf"/>
</dbReference>
<evidence type="ECO:0000256" key="5">
    <source>
        <dbReference type="ARBA" id="ARBA00015611"/>
    </source>
</evidence>
<proteinExistence type="inferred from homology"/>
<protein>
    <recommendedName>
        <fullName evidence="5">Aminopeptidase N</fullName>
        <ecNumber evidence="4">3.4.11.2</ecNumber>
    </recommendedName>
    <alternativeName>
        <fullName evidence="11">Alanine aminopeptidase</fullName>
    </alternativeName>
    <alternativeName>
        <fullName evidence="12">Lysyl aminopeptidase</fullName>
    </alternativeName>
</protein>
<feature type="domain" description="Aminopeptidase N-like N-terminal" evidence="14">
    <location>
        <begin position="26"/>
        <end position="196"/>
    </location>
</feature>
<dbReference type="GO" id="GO:0008270">
    <property type="term" value="F:zinc ion binding"/>
    <property type="evidence" value="ECO:0007669"/>
    <property type="project" value="InterPro"/>
</dbReference>
<dbReference type="SUPFAM" id="SSF63737">
    <property type="entry name" value="Leukotriene A4 hydrolase N-terminal domain"/>
    <property type="match status" value="1"/>
</dbReference>
<sequence>MTGRGVAFSGDPYTPGVGTWSYRVELYDLDLDYRVETNRLDGVAVITAVAVVDLDRIDLGLSKLKASKVKVDGARPARVSQSSHVLSVRPPSPIPAGQRFTVRVEYGGRPGPRRSTWGPLGWEELADGVLTASQPIGSSTWFPCNDRPEDKAAYRIRVAVEEGYTVAASGRLIERTSRSGRSSWLYEQDAPTSAYLATVQIGHYTVRSSRGPVPVDRYHPAELRARVDEDFARLPDMIGFFARVFGPYPFSRYAVVVTEDELEIPLEAQAMAIFGANHVDGRHGSDRLIAHELAHQWFGNSVGVKAWRDIWLNEGFACYAEWLWSEERGGPSADALAREHHRMLAAAPQDLVVADPGPVAMFDDRVYKRGALTLHALRLTIGDAAFFEVLRTWTAAHRHGSADTAAFTAHAAAVAGRPLAPLFAAWLHATPLPPLP</sequence>
<dbReference type="PRINTS" id="PR00756">
    <property type="entry name" value="ALADIPTASE"/>
</dbReference>
<evidence type="ECO:0000256" key="8">
    <source>
        <dbReference type="ARBA" id="ARBA00022801"/>
    </source>
</evidence>
<evidence type="ECO:0000256" key="12">
    <source>
        <dbReference type="ARBA" id="ARBA00031533"/>
    </source>
</evidence>
<reference evidence="15 16" key="1">
    <citation type="submission" date="2020-07" db="EMBL/GenBank/DDBJ databases">
        <title>Sequencing the genomes of 1000 actinobacteria strains.</title>
        <authorList>
            <person name="Klenk H.-P."/>
        </authorList>
    </citation>
    <scope>NUCLEOTIDE SEQUENCE [LARGE SCALE GENOMIC DNA]</scope>
    <source>
        <strain evidence="15 16">DSM 26474</strain>
    </source>
</reference>
<accession>A0A852STZ3</accession>
<dbReference type="GO" id="GO:0006508">
    <property type="term" value="P:proteolysis"/>
    <property type="evidence" value="ECO:0007669"/>
    <property type="project" value="UniProtKB-KW"/>
</dbReference>
<evidence type="ECO:0000313" key="16">
    <source>
        <dbReference type="Proteomes" id="UP000549913"/>
    </source>
</evidence>
<evidence type="ECO:0000256" key="10">
    <source>
        <dbReference type="ARBA" id="ARBA00023049"/>
    </source>
</evidence>
<comment type="similarity">
    <text evidence="3">Belongs to the peptidase M1 family.</text>
</comment>
<keyword evidence="10" id="KW-0482">Metalloprotease</keyword>
<evidence type="ECO:0000259" key="14">
    <source>
        <dbReference type="Pfam" id="PF17900"/>
    </source>
</evidence>
<comment type="cofactor">
    <cofactor evidence="2">
        <name>Zn(2+)</name>
        <dbReference type="ChEBI" id="CHEBI:29105"/>
    </cofactor>
</comment>
<keyword evidence="9" id="KW-0862">Zinc</keyword>
<dbReference type="EMBL" id="JACCBM010000001">
    <property type="protein sequence ID" value="NYD72222.1"/>
    <property type="molecule type" value="Genomic_DNA"/>
</dbReference>
<dbReference type="PANTHER" id="PTHR11533:SF297">
    <property type="entry name" value="AMINOPEPTIDASE N"/>
    <property type="match status" value="1"/>
</dbReference>
<dbReference type="EC" id="3.4.11.2" evidence="4"/>
<dbReference type="GO" id="GO:0008237">
    <property type="term" value="F:metallopeptidase activity"/>
    <property type="evidence" value="ECO:0007669"/>
    <property type="project" value="UniProtKB-KW"/>
</dbReference>
<dbReference type="InterPro" id="IPR001930">
    <property type="entry name" value="Peptidase_M1"/>
</dbReference>
<dbReference type="Gene3D" id="1.10.390.10">
    <property type="entry name" value="Neutral Protease Domain 2"/>
    <property type="match status" value="1"/>
</dbReference>
<keyword evidence="8" id="KW-0378">Hydrolase</keyword>
<evidence type="ECO:0000256" key="4">
    <source>
        <dbReference type="ARBA" id="ARBA00012564"/>
    </source>
</evidence>
<dbReference type="Pfam" id="PF01433">
    <property type="entry name" value="Peptidase_M1"/>
    <property type="match status" value="1"/>
</dbReference>
<evidence type="ECO:0000256" key="6">
    <source>
        <dbReference type="ARBA" id="ARBA00022670"/>
    </source>
</evidence>
<evidence type="ECO:0000313" key="15">
    <source>
        <dbReference type="EMBL" id="NYD72222.1"/>
    </source>
</evidence>
<dbReference type="InterPro" id="IPR014782">
    <property type="entry name" value="Peptidase_M1_dom"/>
</dbReference>
<keyword evidence="15" id="KW-0031">Aminopeptidase</keyword>
<name>A0A852STZ3_9MICO</name>
<dbReference type="AlphaFoldDB" id="A0A852STZ3"/>
<dbReference type="InterPro" id="IPR045357">
    <property type="entry name" value="Aminopeptidase_N-like_N"/>
</dbReference>
<evidence type="ECO:0000256" key="7">
    <source>
        <dbReference type="ARBA" id="ARBA00022723"/>
    </source>
</evidence>
<comment type="caution">
    <text evidence="15">The sequence shown here is derived from an EMBL/GenBank/DDBJ whole genome shotgun (WGS) entry which is preliminary data.</text>
</comment>
<evidence type="ECO:0000256" key="2">
    <source>
        <dbReference type="ARBA" id="ARBA00001947"/>
    </source>
</evidence>